<dbReference type="EMBL" id="CP020919">
    <property type="protein sequence ID" value="AWG23972.1"/>
    <property type="molecule type" value="Genomic_DNA"/>
</dbReference>
<evidence type="ECO:0000313" key="2">
    <source>
        <dbReference type="Proteomes" id="UP000244677"/>
    </source>
</evidence>
<dbReference type="AlphaFoldDB" id="A0A2S1LJR0"/>
<evidence type="ECO:0008006" key="3">
    <source>
        <dbReference type="Google" id="ProtNLM"/>
    </source>
</evidence>
<proteinExistence type="predicted"/>
<dbReference type="KEGG" id="fki:FK004_01410"/>
<organism evidence="1 2">
    <name type="scientific">Flavobacterium kingsejongi</name>
    <dbReference type="NCBI Taxonomy" id="1678728"/>
    <lineage>
        <taxon>Bacteria</taxon>
        <taxon>Pseudomonadati</taxon>
        <taxon>Bacteroidota</taxon>
        <taxon>Flavobacteriia</taxon>
        <taxon>Flavobacteriales</taxon>
        <taxon>Flavobacteriaceae</taxon>
        <taxon>Flavobacterium</taxon>
    </lineage>
</organism>
<dbReference type="Proteomes" id="UP000244677">
    <property type="component" value="Chromosome"/>
</dbReference>
<protein>
    <recommendedName>
        <fullName evidence="3">UspA domain-containing protein</fullName>
    </recommendedName>
</protein>
<reference evidence="1 2" key="1">
    <citation type="submission" date="2017-04" db="EMBL/GenBank/DDBJ databases">
        <title>Complete genome sequence of Flavobacterium kingsejong AJ004.</title>
        <authorList>
            <person name="Lee P.C."/>
        </authorList>
    </citation>
    <scope>NUCLEOTIDE SEQUENCE [LARGE SCALE GENOMIC DNA]</scope>
    <source>
        <strain evidence="1 2">AJ004</strain>
    </source>
</reference>
<evidence type="ECO:0000313" key="1">
    <source>
        <dbReference type="EMBL" id="AWG23972.1"/>
    </source>
</evidence>
<sequence length="241" mass="27068">MKNILIPTQLQQDTISAVKTAAGYSGGKKCDIILLLVSEVPESYSSAYMLRKMKHELAPSQAKVLQNCRSIAAEFKNCTLKVHNQYGISAPLLRNLTEHFSIGLTILAPSYKTSQNKMHSYLLQLLLNSKCPILHLGTSETYQDFNKALYLEHTSSRIQVEDLQSLVKEQFSFRIVSQAKVHNELSAEALNPMLTEAISKNNIDILIETRKPEKIKLRRKEGNTSHLSLGLPVLSLYEEAI</sequence>
<dbReference type="SUPFAM" id="SSF52402">
    <property type="entry name" value="Adenine nucleotide alpha hydrolases-like"/>
    <property type="match status" value="1"/>
</dbReference>
<keyword evidence="2" id="KW-1185">Reference proteome</keyword>
<dbReference type="RefSeq" id="WP_108735635.1">
    <property type="nucleotide sequence ID" value="NZ_CP020919.1"/>
</dbReference>
<dbReference type="OrthoDB" id="1336645at2"/>
<gene>
    <name evidence="1" type="ORF">FK004_01410</name>
</gene>
<accession>A0A2S1LJR0</accession>
<name>A0A2S1LJR0_9FLAO</name>